<comment type="caution">
    <text evidence="2">The sequence shown here is derived from an EMBL/GenBank/DDBJ whole genome shotgun (WGS) entry which is preliminary data.</text>
</comment>
<proteinExistence type="predicted"/>
<organism evidence="2 3">
    <name type="scientific">Candidatus Thiomargarita nelsonii</name>
    <dbReference type="NCBI Taxonomy" id="1003181"/>
    <lineage>
        <taxon>Bacteria</taxon>
        <taxon>Pseudomonadati</taxon>
        <taxon>Pseudomonadota</taxon>
        <taxon>Gammaproteobacteria</taxon>
        <taxon>Thiotrichales</taxon>
        <taxon>Thiotrichaceae</taxon>
        <taxon>Thiomargarita</taxon>
    </lineage>
</organism>
<sequence length="109" mass="12217">MATTLPSHAKNSGSYPSMSHTDCTGSLTGISTCCKRIPICIVTSVKVTQTYPKMKIGQIFPFVELRHKIGHKRRCRRIKSNDIKHPTIKRSQPGRVGKRAPRDLNWVSS</sequence>
<protein>
    <submittedName>
        <fullName evidence="2">Uncharacterized protein</fullName>
    </submittedName>
</protein>
<reference evidence="2 3" key="1">
    <citation type="submission" date="2016-05" db="EMBL/GenBank/DDBJ databases">
        <title>Single-cell genome of chain-forming Candidatus Thiomargarita nelsonii and comparison to other large sulfur-oxidizing bacteria.</title>
        <authorList>
            <person name="Winkel M."/>
            <person name="Salman V."/>
            <person name="Woyke T."/>
            <person name="Schulz-Vogt H."/>
            <person name="Richter M."/>
            <person name="Flood B."/>
            <person name="Bailey J."/>
            <person name="Amann R."/>
            <person name="Mussmann M."/>
        </authorList>
    </citation>
    <scope>NUCLEOTIDE SEQUENCE [LARGE SCALE GENOMIC DNA]</scope>
    <source>
        <strain evidence="2 3">THI036</strain>
    </source>
</reference>
<evidence type="ECO:0000256" key="1">
    <source>
        <dbReference type="SAM" id="MobiDB-lite"/>
    </source>
</evidence>
<accession>A0A176S4B4</accession>
<feature type="region of interest" description="Disordered" evidence="1">
    <location>
        <begin position="77"/>
        <end position="109"/>
    </location>
</feature>
<dbReference type="AlphaFoldDB" id="A0A176S4B4"/>
<name>A0A176S4B4_9GAMM</name>
<gene>
    <name evidence="2" type="ORF">THIOM_001440</name>
</gene>
<evidence type="ECO:0000313" key="3">
    <source>
        <dbReference type="Proteomes" id="UP000076962"/>
    </source>
</evidence>
<dbReference type="EMBL" id="LUTY01000764">
    <property type="protein sequence ID" value="OAD22746.1"/>
    <property type="molecule type" value="Genomic_DNA"/>
</dbReference>
<evidence type="ECO:0000313" key="2">
    <source>
        <dbReference type="EMBL" id="OAD22746.1"/>
    </source>
</evidence>
<keyword evidence="3" id="KW-1185">Reference proteome</keyword>
<dbReference type="Proteomes" id="UP000076962">
    <property type="component" value="Unassembled WGS sequence"/>
</dbReference>